<evidence type="ECO:0000256" key="2">
    <source>
        <dbReference type="ARBA" id="ARBA00022485"/>
    </source>
</evidence>
<feature type="binding site" evidence="12">
    <location>
        <position position="263"/>
    </location>
    <ligand>
        <name>[4Fe-4S] cluster</name>
        <dbReference type="ChEBI" id="CHEBI:49883"/>
        <label>2</label>
        <note>4Fe-4S-substrate</note>
    </ligand>
</feature>
<dbReference type="PROSITE" id="PS51918">
    <property type="entry name" value="RADICAL_SAM"/>
    <property type="match status" value="1"/>
</dbReference>
<dbReference type="SFLD" id="SFLDG01383">
    <property type="entry name" value="cyclic_pyranopterin_phosphate"/>
    <property type="match status" value="1"/>
</dbReference>
<keyword evidence="7 12" id="KW-0411">Iron-sulfur</keyword>
<evidence type="ECO:0000256" key="4">
    <source>
        <dbReference type="ARBA" id="ARBA00022723"/>
    </source>
</evidence>
<gene>
    <name evidence="14" type="primary">moaA_2</name>
    <name evidence="12" type="synonym">moaA</name>
    <name evidence="14" type="ORF">Pan54_41300</name>
</gene>
<keyword evidence="2 12" id="KW-0004">4Fe-4S</keyword>
<sequence>MNLSTLQDAFGRTHTNLRVSVTDRCNLRCFYCMPAENVQFLPRPELLTFEEISRFVELMVRRCGINKVRLTGGEPLVRQSIHELVQQLVNIPGLNDLALTTNGILLPDQAINLYNAGLRRLNISLDTLDRERFQEMTRRDSLDKVLAGIQVAREMGFGPLKLNAVAMRGISEADLVPLAELSRETGIEVRFIEYMPLDAERLWEREKVLYMDKMIEILSREIAPLLPVDIDQSSKPAVSYEFADGRGRIGFISSVTHPFCSRCNRFRLTADGKIRNCLFSLEETDIRGLLRSGVSEEEVIAAVSGSIADKKEGHEINTARFLQPKRPMYSIGG</sequence>
<protein>
    <recommendedName>
        <fullName evidence="1 12">GTP 3',8-cyclase</fullName>
        <ecNumber evidence="1 12">4.1.99.22</ecNumber>
    </recommendedName>
    <alternativeName>
        <fullName evidence="12">Molybdenum cofactor biosynthesis protein A</fullName>
    </alternativeName>
</protein>
<dbReference type="InterPro" id="IPR050105">
    <property type="entry name" value="MoCo_biosynth_MoaA/MoaC"/>
</dbReference>
<dbReference type="GO" id="GO:1904047">
    <property type="term" value="F:S-adenosyl-L-methionine binding"/>
    <property type="evidence" value="ECO:0007669"/>
    <property type="project" value="UniProtKB-UniRule"/>
</dbReference>
<comment type="catalytic activity">
    <reaction evidence="11 12">
        <text>GTP + AH2 + S-adenosyl-L-methionine = (8S)-3',8-cyclo-7,8-dihydroguanosine 5'-triphosphate + 5'-deoxyadenosine + L-methionine + A + H(+)</text>
        <dbReference type="Rhea" id="RHEA:49576"/>
        <dbReference type="ChEBI" id="CHEBI:13193"/>
        <dbReference type="ChEBI" id="CHEBI:15378"/>
        <dbReference type="ChEBI" id="CHEBI:17319"/>
        <dbReference type="ChEBI" id="CHEBI:17499"/>
        <dbReference type="ChEBI" id="CHEBI:37565"/>
        <dbReference type="ChEBI" id="CHEBI:57844"/>
        <dbReference type="ChEBI" id="CHEBI:59789"/>
        <dbReference type="ChEBI" id="CHEBI:131766"/>
        <dbReference type="EC" id="4.1.99.22"/>
    </reaction>
</comment>
<comment type="similarity">
    <text evidence="12">Belongs to the radical SAM superfamily. MoaA family.</text>
</comment>
<dbReference type="InterPro" id="IPR010505">
    <property type="entry name" value="MoaA_twitch"/>
</dbReference>
<dbReference type="InterPro" id="IPR006638">
    <property type="entry name" value="Elp3/MiaA/NifB-like_rSAM"/>
</dbReference>
<feature type="binding site" evidence="12">
    <location>
        <position position="195"/>
    </location>
    <ligand>
        <name>S-adenosyl-L-methionine</name>
        <dbReference type="ChEBI" id="CHEBI:59789"/>
    </ligand>
</feature>
<dbReference type="InterPro" id="IPR013785">
    <property type="entry name" value="Aldolase_TIM"/>
</dbReference>
<feature type="binding site" evidence="12">
    <location>
        <position position="124"/>
    </location>
    <ligand>
        <name>S-adenosyl-L-methionine</name>
        <dbReference type="ChEBI" id="CHEBI:59789"/>
    </ligand>
</feature>
<feature type="binding site" evidence="12">
    <location>
        <position position="32"/>
    </location>
    <ligand>
        <name>[4Fe-4S] cluster</name>
        <dbReference type="ChEBI" id="CHEBI:49883"/>
        <label>1</label>
        <note>4Fe-4S-S-AdoMet</note>
    </ligand>
</feature>
<dbReference type="GO" id="GO:0005525">
    <property type="term" value="F:GTP binding"/>
    <property type="evidence" value="ECO:0007669"/>
    <property type="project" value="UniProtKB-UniRule"/>
</dbReference>
<dbReference type="EC" id="4.1.99.22" evidence="1 12"/>
<keyword evidence="5 12" id="KW-0547">Nucleotide-binding</keyword>
<dbReference type="InterPro" id="IPR000385">
    <property type="entry name" value="MoaA_NifB_PqqE_Fe-S-bd_CS"/>
</dbReference>
<dbReference type="SUPFAM" id="SSF102114">
    <property type="entry name" value="Radical SAM enzymes"/>
    <property type="match status" value="1"/>
</dbReference>
<evidence type="ECO:0000313" key="14">
    <source>
        <dbReference type="EMBL" id="TWT63377.1"/>
    </source>
</evidence>
<dbReference type="GO" id="GO:0006777">
    <property type="term" value="P:Mo-molybdopterin cofactor biosynthetic process"/>
    <property type="evidence" value="ECO:0007669"/>
    <property type="project" value="UniProtKB-UniRule"/>
</dbReference>
<name>A0A5C5XJK5_9PLAN</name>
<evidence type="ECO:0000313" key="15">
    <source>
        <dbReference type="Proteomes" id="UP000316095"/>
    </source>
</evidence>
<feature type="binding site" evidence="12">
    <location>
        <position position="260"/>
    </location>
    <ligand>
        <name>[4Fe-4S] cluster</name>
        <dbReference type="ChEBI" id="CHEBI:49883"/>
        <label>2</label>
        <note>4Fe-4S-substrate</note>
    </ligand>
</feature>
<feature type="binding site" evidence="12">
    <location>
        <begin position="265"/>
        <end position="267"/>
    </location>
    <ligand>
        <name>GTP</name>
        <dbReference type="ChEBI" id="CHEBI:37565"/>
    </ligand>
</feature>
<dbReference type="PANTHER" id="PTHR22960:SF0">
    <property type="entry name" value="MOLYBDENUM COFACTOR BIOSYNTHESIS PROTEIN 1"/>
    <property type="match status" value="1"/>
</dbReference>
<feature type="binding site" evidence="12">
    <location>
        <position position="69"/>
    </location>
    <ligand>
        <name>GTP</name>
        <dbReference type="ChEBI" id="CHEBI:37565"/>
    </ligand>
</feature>
<dbReference type="PANTHER" id="PTHR22960">
    <property type="entry name" value="MOLYBDOPTERIN COFACTOR SYNTHESIS PROTEIN A"/>
    <property type="match status" value="1"/>
</dbReference>
<comment type="function">
    <text evidence="12">Catalyzes the cyclization of GTP to (8S)-3',8-cyclo-7,8-dihydroguanosine 5'-triphosphate.</text>
</comment>
<reference evidence="14 15" key="1">
    <citation type="submission" date="2019-02" db="EMBL/GenBank/DDBJ databases">
        <title>Deep-cultivation of Planctomycetes and their phenomic and genomic characterization uncovers novel biology.</title>
        <authorList>
            <person name="Wiegand S."/>
            <person name="Jogler M."/>
            <person name="Boedeker C."/>
            <person name="Pinto D."/>
            <person name="Vollmers J."/>
            <person name="Rivas-Marin E."/>
            <person name="Kohn T."/>
            <person name="Peeters S.H."/>
            <person name="Heuer A."/>
            <person name="Rast P."/>
            <person name="Oberbeckmann S."/>
            <person name="Bunk B."/>
            <person name="Jeske O."/>
            <person name="Meyerdierks A."/>
            <person name="Storesund J.E."/>
            <person name="Kallscheuer N."/>
            <person name="Luecker S."/>
            <person name="Lage O.M."/>
            <person name="Pohl T."/>
            <person name="Merkel B.J."/>
            <person name="Hornburger P."/>
            <person name="Mueller R.-W."/>
            <person name="Bruemmer F."/>
            <person name="Labrenz M."/>
            <person name="Spormann A.M."/>
            <person name="Op Den Camp H."/>
            <person name="Overmann J."/>
            <person name="Amann R."/>
            <person name="Jetten M.S.M."/>
            <person name="Mascher T."/>
            <person name="Medema M.H."/>
            <person name="Devos D.P."/>
            <person name="Kaster A.-K."/>
            <person name="Ovreas L."/>
            <person name="Rohde M."/>
            <person name="Galperin M.Y."/>
            <person name="Jogler C."/>
        </authorList>
    </citation>
    <scope>NUCLEOTIDE SEQUENCE [LARGE SCALE GENOMIC DNA]</scope>
    <source>
        <strain evidence="14 15">Pan54</strain>
    </source>
</reference>
<dbReference type="OrthoDB" id="9763993at2"/>
<dbReference type="GO" id="GO:0061798">
    <property type="term" value="F:GTP 3',8'-cyclase activity"/>
    <property type="evidence" value="ECO:0007669"/>
    <property type="project" value="UniProtKB-UniRule"/>
</dbReference>
<comment type="caution">
    <text evidence="14">The sequence shown here is derived from an EMBL/GenBank/DDBJ whole genome shotgun (WGS) entry which is preliminary data.</text>
</comment>
<keyword evidence="3 12" id="KW-0949">S-adenosyl-L-methionine</keyword>
<comment type="pathway">
    <text evidence="12">Cofactor biosynthesis; molybdopterin biosynthesis.</text>
</comment>
<dbReference type="SMART" id="SM00729">
    <property type="entry name" value="Elp3"/>
    <property type="match status" value="1"/>
</dbReference>
<keyword evidence="15" id="KW-1185">Reference proteome</keyword>
<dbReference type="AlphaFoldDB" id="A0A5C5XJK5"/>
<evidence type="ECO:0000259" key="13">
    <source>
        <dbReference type="PROSITE" id="PS51918"/>
    </source>
</evidence>
<keyword evidence="4 12" id="KW-0479">Metal-binding</keyword>
<evidence type="ECO:0000256" key="6">
    <source>
        <dbReference type="ARBA" id="ARBA00023004"/>
    </source>
</evidence>
<comment type="subunit">
    <text evidence="12">Monomer and homodimer.</text>
</comment>
<dbReference type="HAMAP" id="MF_01225_B">
    <property type="entry name" value="MoaA_B"/>
    <property type="match status" value="1"/>
</dbReference>
<evidence type="ECO:0000256" key="8">
    <source>
        <dbReference type="ARBA" id="ARBA00023134"/>
    </source>
</evidence>
<evidence type="ECO:0000256" key="12">
    <source>
        <dbReference type="HAMAP-Rule" id="MF_01225"/>
    </source>
</evidence>
<dbReference type="InterPro" id="IPR058240">
    <property type="entry name" value="rSAM_sf"/>
</dbReference>
<dbReference type="CDD" id="cd01335">
    <property type="entry name" value="Radical_SAM"/>
    <property type="match status" value="1"/>
</dbReference>
<dbReference type="Pfam" id="PF06463">
    <property type="entry name" value="Mob_synth_C"/>
    <property type="match status" value="1"/>
</dbReference>
<dbReference type="GO" id="GO:0046872">
    <property type="term" value="F:metal ion binding"/>
    <property type="evidence" value="ECO:0007669"/>
    <property type="project" value="UniProtKB-KW"/>
</dbReference>
<dbReference type="EMBL" id="SJPG01000001">
    <property type="protein sequence ID" value="TWT63377.1"/>
    <property type="molecule type" value="Genomic_DNA"/>
</dbReference>
<evidence type="ECO:0000256" key="1">
    <source>
        <dbReference type="ARBA" id="ARBA00012167"/>
    </source>
</evidence>
<dbReference type="GO" id="GO:0051539">
    <property type="term" value="F:4 iron, 4 sulfur cluster binding"/>
    <property type="evidence" value="ECO:0007669"/>
    <property type="project" value="UniProtKB-UniRule"/>
</dbReference>
<keyword evidence="9 12" id="KW-0501">Molybdenum cofactor biosynthesis</keyword>
<keyword evidence="6 12" id="KW-0408">Iron</keyword>
<feature type="domain" description="Radical SAM core" evidence="13">
    <location>
        <begin position="9"/>
        <end position="225"/>
    </location>
</feature>
<dbReference type="SFLD" id="SFLDG01067">
    <property type="entry name" value="SPASM/twitch_domain_containing"/>
    <property type="match status" value="1"/>
</dbReference>
<evidence type="ECO:0000256" key="7">
    <source>
        <dbReference type="ARBA" id="ARBA00023014"/>
    </source>
</evidence>
<dbReference type="GO" id="GO:0061799">
    <property type="term" value="F:cyclic pyranopterin monophosphate synthase activity"/>
    <property type="evidence" value="ECO:0007669"/>
    <property type="project" value="TreeGrafter"/>
</dbReference>
<dbReference type="InterPro" id="IPR007197">
    <property type="entry name" value="rSAM"/>
</dbReference>
<feature type="binding site" evidence="12">
    <location>
        <position position="31"/>
    </location>
    <ligand>
        <name>S-adenosyl-L-methionine</name>
        <dbReference type="ChEBI" id="CHEBI:59789"/>
    </ligand>
</feature>
<comment type="cofactor">
    <cofactor evidence="12">
        <name>[4Fe-4S] cluster</name>
        <dbReference type="ChEBI" id="CHEBI:49883"/>
    </cofactor>
    <text evidence="12">Binds 2 [4Fe-4S] clusters. Binds 1 [4Fe-4S] cluster coordinated with 3 cysteines and an exchangeable S-adenosyl-L-methionine and 1 [4Fe-4S] cluster coordinated with 3 cysteines and the GTP-derived substrate.</text>
</comment>
<dbReference type="InterPro" id="IPR013483">
    <property type="entry name" value="MoaA"/>
</dbReference>
<evidence type="ECO:0000256" key="5">
    <source>
        <dbReference type="ARBA" id="ARBA00022741"/>
    </source>
</evidence>
<dbReference type="InterPro" id="IPR040064">
    <property type="entry name" value="MoaA-like"/>
</dbReference>
<dbReference type="CDD" id="cd21117">
    <property type="entry name" value="Twitch_MoaA"/>
    <property type="match status" value="1"/>
</dbReference>
<dbReference type="SFLD" id="SFLDS00029">
    <property type="entry name" value="Radical_SAM"/>
    <property type="match status" value="1"/>
</dbReference>
<proteinExistence type="inferred from homology"/>
<evidence type="ECO:0000256" key="9">
    <source>
        <dbReference type="ARBA" id="ARBA00023150"/>
    </source>
</evidence>
<dbReference type="RefSeq" id="WP_146505137.1">
    <property type="nucleotide sequence ID" value="NZ_SJPG01000001.1"/>
</dbReference>
<dbReference type="UniPathway" id="UPA00344"/>
<evidence type="ECO:0000256" key="11">
    <source>
        <dbReference type="ARBA" id="ARBA00048697"/>
    </source>
</evidence>
<feature type="binding site" evidence="12">
    <location>
        <position position="277"/>
    </location>
    <ligand>
        <name>[4Fe-4S] cluster</name>
        <dbReference type="ChEBI" id="CHEBI:49883"/>
        <label>2</label>
        <note>4Fe-4S-substrate</note>
    </ligand>
</feature>
<dbReference type="PROSITE" id="PS01305">
    <property type="entry name" value="MOAA_NIFB_PQQE"/>
    <property type="match status" value="1"/>
</dbReference>
<dbReference type="Proteomes" id="UP000316095">
    <property type="component" value="Unassembled WGS sequence"/>
</dbReference>
<feature type="binding site" evidence="12">
    <location>
        <position position="73"/>
    </location>
    <ligand>
        <name>S-adenosyl-L-methionine</name>
        <dbReference type="ChEBI" id="CHEBI:59789"/>
    </ligand>
</feature>
<feature type="binding site" evidence="12">
    <location>
        <position position="29"/>
    </location>
    <ligand>
        <name>[4Fe-4S] cluster</name>
        <dbReference type="ChEBI" id="CHEBI:49883"/>
        <label>1</label>
        <note>4Fe-4S-S-AdoMet</note>
    </ligand>
</feature>
<dbReference type="Pfam" id="PF04055">
    <property type="entry name" value="Radical_SAM"/>
    <property type="match status" value="1"/>
</dbReference>
<feature type="binding site" evidence="12">
    <location>
        <position position="25"/>
    </location>
    <ligand>
        <name>[4Fe-4S] cluster</name>
        <dbReference type="ChEBI" id="CHEBI:49883"/>
        <label>1</label>
        <note>4Fe-4S-S-AdoMet</note>
    </ligand>
</feature>
<feature type="binding site" evidence="12">
    <location>
        <position position="161"/>
    </location>
    <ligand>
        <name>GTP</name>
        <dbReference type="ChEBI" id="CHEBI:37565"/>
    </ligand>
</feature>
<dbReference type="SFLD" id="SFLDG01386">
    <property type="entry name" value="main_SPASM_domain-containing"/>
    <property type="match status" value="1"/>
</dbReference>
<evidence type="ECO:0000256" key="10">
    <source>
        <dbReference type="ARBA" id="ARBA00023239"/>
    </source>
</evidence>
<organism evidence="14 15">
    <name type="scientific">Rubinisphaera italica</name>
    <dbReference type="NCBI Taxonomy" id="2527969"/>
    <lineage>
        <taxon>Bacteria</taxon>
        <taxon>Pseudomonadati</taxon>
        <taxon>Planctomycetota</taxon>
        <taxon>Planctomycetia</taxon>
        <taxon>Planctomycetales</taxon>
        <taxon>Planctomycetaceae</taxon>
        <taxon>Rubinisphaera</taxon>
    </lineage>
</organism>
<feature type="binding site" evidence="12">
    <location>
        <position position="100"/>
    </location>
    <ligand>
        <name>GTP</name>
        <dbReference type="ChEBI" id="CHEBI:37565"/>
    </ligand>
</feature>
<dbReference type="Gene3D" id="3.20.20.70">
    <property type="entry name" value="Aldolase class I"/>
    <property type="match status" value="1"/>
</dbReference>
<feature type="binding site" evidence="12">
    <location>
        <position position="18"/>
    </location>
    <ligand>
        <name>GTP</name>
        <dbReference type="ChEBI" id="CHEBI:37565"/>
    </ligand>
</feature>
<keyword evidence="10 12" id="KW-0456">Lyase</keyword>
<evidence type="ECO:0000256" key="3">
    <source>
        <dbReference type="ARBA" id="ARBA00022691"/>
    </source>
</evidence>
<keyword evidence="8 12" id="KW-0342">GTP-binding</keyword>
<accession>A0A5C5XJK5</accession>
<dbReference type="NCBIfam" id="TIGR02666">
    <property type="entry name" value="moaA"/>
    <property type="match status" value="1"/>
</dbReference>